<dbReference type="PANTHER" id="PTHR46532:SF13">
    <property type="entry name" value="CYTOPLASMIC DYNEIN 1 HEAVY CHAIN 1"/>
    <property type="match status" value="1"/>
</dbReference>
<reference evidence="3 4" key="1">
    <citation type="submission" date="2021-06" db="EMBL/GenBank/DDBJ databases">
        <authorList>
            <person name="Palmer J.M."/>
        </authorList>
    </citation>
    <scope>NUCLEOTIDE SEQUENCE [LARGE SCALE GENOMIC DNA]</scope>
    <source>
        <strain evidence="3 4">GA_2019</strain>
        <tissue evidence="3">Muscle</tissue>
    </source>
</reference>
<comment type="caution">
    <text evidence="3">The sequence shown here is derived from an EMBL/GenBank/DDBJ whole genome shotgun (WGS) entry which is preliminary data.</text>
</comment>
<dbReference type="InterPro" id="IPR024743">
    <property type="entry name" value="Dynein_HC_stalk"/>
</dbReference>
<keyword evidence="1" id="KW-0175">Coiled coil</keyword>
<evidence type="ECO:0000256" key="1">
    <source>
        <dbReference type="SAM" id="Coils"/>
    </source>
</evidence>
<evidence type="ECO:0000313" key="3">
    <source>
        <dbReference type="EMBL" id="MEQ2165500.1"/>
    </source>
</evidence>
<sequence>MFDLSDSIREKMKKNYLSNPSYNYDQVNRASLACGPMVKWAIAQLNYADMLKRVEPLRNELQKLEDDAKDNKTKAEEVEQMIRDLEASIARYKEEYAVLISEAQAIKADLAAVEAKVHVNRSTALLKSLSAERERWEKTSETFKNQMSTIVGDCLLSAAFITYAGYFEQQMRQNLFTTWSHHLQQANIQVLNSIKRSGN</sequence>
<dbReference type="EMBL" id="JAHRIO010021411">
    <property type="protein sequence ID" value="MEQ2165500.1"/>
    <property type="molecule type" value="Genomic_DNA"/>
</dbReference>
<gene>
    <name evidence="3" type="primary">DYNC1H1_3</name>
    <name evidence="3" type="ORF">GOODEAATRI_017453</name>
</gene>
<organism evidence="3 4">
    <name type="scientific">Goodea atripinnis</name>
    <dbReference type="NCBI Taxonomy" id="208336"/>
    <lineage>
        <taxon>Eukaryota</taxon>
        <taxon>Metazoa</taxon>
        <taxon>Chordata</taxon>
        <taxon>Craniata</taxon>
        <taxon>Vertebrata</taxon>
        <taxon>Euteleostomi</taxon>
        <taxon>Actinopterygii</taxon>
        <taxon>Neopterygii</taxon>
        <taxon>Teleostei</taxon>
        <taxon>Neoteleostei</taxon>
        <taxon>Acanthomorphata</taxon>
        <taxon>Ovalentaria</taxon>
        <taxon>Atherinomorphae</taxon>
        <taxon>Cyprinodontiformes</taxon>
        <taxon>Goodeidae</taxon>
        <taxon>Goodea</taxon>
    </lineage>
</organism>
<name>A0ABV0N288_9TELE</name>
<protein>
    <submittedName>
        <fullName evidence="3">Cytoplasmic dynein 1 heavy chain 1</fullName>
    </submittedName>
</protein>
<dbReference type="Gene3D" id="1.20.920.20">
    <property type="match status" value="1"/>
</dbReference>
<evidence type="ECO:0000259" key="2">
    <source>
        <dbReference type="Pfam" id="PF12777"/>
    </source>
</evidence>
<dbReference type="Proteomes" id="UP001476798">
    <property type="component" value="Unassembled WGS sequence"/>
</dbReference>
<evidence type="ECO:0000313" key="4">
    <source>
        <dbReference type="Proteomes" id="UP001476798"/>
    </source>
</evidence>
<dbReference type="InterPro" id="IPR026983">
    <property type="entry name" value="DHC"/>
</dbReference>
<accession>A0ABV0N288</accession>
<dbReference type="PANTHER" id="PTHR46532">
    <property type="entry name" value="MALE FERTILITY FACTOR KL5"/>
    <property type="match status" value="1"/>
</dbReference>
<feature type="coiled-coil region" evidence="1">
    <location>
        <begin position="47"/>
        <end position="146"/>
    </location>
</feature>
<keyword evidence="4" id="KW-1185">Reference proteome</keyword>
<dbReference type="Pfam" id="PF12777">
    <property type="entry name" value="MT"/>
    <property type="match status" value="1"/>
</dbReference>
<proteinExistence type="predicted"/>
<feature type="domain" description="Dynein heavy chain coiled coil stalk" evidence="2">
    <location>
        <begin position="11"/>
        <end position="179"/>
    </location>
</feature>